<proteinExistence type="predicted"/>
<gene>
    <name evidence="2" type="ORF">FJZ47_05085</name>
</gene>
<dbReference type="Pfam" id="PF14559">
    <property type="entry name" value="TPR_19"/>
    <property type="match status" value="1"/>
</dbReference>
<organism evidence="2 3">
    <name type="scientific">Tectimicrobiota bacterium</name>
    <dbReference type="NCBI Taxonomy" id="2528274"/>
    <lineage>
        <taxon>Bacteria</taxon>
        <taxon>Pseudomonadati</taxon>
        <taxon>Nitrospinota/Tectimicrobiota group</taxon>
        <taxon>Candidatus Tectimicrobiota</taxon>
    </lineage>
</organism>
<protein>
    <submittedName>
        <fullName evidence="2">FkbM family methyltransferase</fullName>
    </submittedName>
</protein>
<evidence type="ECO:0000259" key="1">
    <source>
        <dbReference type="Pfam" id="PF05050"/>
    </source>
</evidence>
<keyword evidence="2" id="KW-0489">Methyltransferase</keyword>
<dbReference type="PANTHER" id="PTHR34203:SF15">
    <property type="entry name" value="SLL1173 PROTEIN"/>
    <property type="match status" value="1"/>
</dbReference>
<dbReference type="Pfam" id="PF05050">
    <property type="entry name" value="Methyltransf_21"/>
    <property type="match status" value="1"/>
</dbReference>
<dbReference type="SUPFAM" id="SSF53335">
    <property type="entry name" value="S-adenosyl-L-methionine-dependent methyltransferases"/>
    <property type="match status" value="1"/>
</dbReference>
<dbReference type="Proteomes" id="UP000712673">
    <property type="component" value="Unassembled WGS sequence"/>
</dbReference>
<evidence type="ECO:0000313" key="3">
    <source>
        <dbReference type="Proteomes" id="UP000712673"/>
    </source>
</evidence>
<dbReference type="InterPro" id="IPR029063">
    <property type="entry name" value="SAM-dependent_MTases_sf"/>
</dbReference>
<accession>A0A937W0V7</accession>
<dbReference type="InterPro" id="IPR011990">
    <property type="entry name" value="TPR-like_helical_dom_sf"/>
</dbReference>
<dbReference type="InterPro" id="IPR052514">
    <property type="entry name" value="SAM-dependent_MTase"/>
</dbReference>
<feature type="domain" description="Methyltransferase FkbM" evidence="1">
    <location>
        <begin position="192"/>
        <end position="363"/>
    </location>
</feature>
<name>A0A937W0V7_UNCTE</name>
<dbReference type="Gene3D" id="3.40.50.150">
    <property type="entry name" value="Vaccinia Virus protein VP39"/>
    <property type="match status" value="1"/>
</dbReference>
<dbReference type="PANTHER" id="PTHR34203">
    <property type="entry name" value="METHYLTRANSFERASE, FKBM FAMILY PROTEIN"/>
    <property type="match status" value="1"/>
</dbReference>
<dbReference type="GO" id="GO:0032259">
    <property type="term" value="P:methylation"/>
    <property type="evidence" value="ECO:0007669"/>
    <property type="project" value="UniProtKB-KW"/>
</dbReference>
<dbReference type="AlphaFoldDB" id="A0A937W0V7"/>
<evidence type="ECO:0000313" key="2">
    <source>
        <dbReference type="EMBL" id="MBM3223165.1"/>
    </source>
</evidence>
<dbReference type="NCBIfam" id="TIGR01444">
    <property type="entry name" value="fkbM_fam"/>
    <property type="match status" value="1"/>
</dbReference>
<keyword evidence="2" id="KW-0808">Transferase</keyword>
<sequence>MLSSSSPDLILHGEELFRTGYVHEALQVFDTVLAAEPQNLLAGNNRGVILHRLGRYAEAEQTFLGMLQQDDAEANAVVNLASLYIEQCNLHQAGALLDRYGPCLSTPDIQALKAQLQQVAQALEAYQPTAKTQQLRIAMDVHDHAHAFEMYFNDQEPSHQRMCACFAGHELYHPALSRLFAQLVRARDGVIDIGAHIGYLTLLAATLVGPEGWVLACEPEEKNLRYLQENIALNGFTQVHVMPLALGLAPKTAKLFRNADDDAAHALWNVGRHPAYLQSRLQRATQDVRVEALDTMLRGVQFPGIRLIHLDTCGAELDILQGAVGTLEGQQVPYVICAMHRFGLQQMGTSEQELRHFMGYMGYTPYWIRPEAPHLVPLPPPQEAAAGDDTQVLFVHPAWAETDSVVLQV</sequence>
<dbReference type="SUPFAM" id="SSF48452">
    <property type="entry name" value="TPR-like"/>
    <property type="match status" value="1"/>
</dbReference>
<dbReference type="EMBL" id="VGLS01000103">
    <property type="protein sequence ID" value="MBM3223165.1"/>
    <property type="molecule type" value="Genomic_DNA"/>
</dbReference>
<reference evidence="2" key="1">
    <citation type="submission" date="2019-03" db="EMBL/GenBank/DDBJ databases">
        <title>Lake Tanganyika Metagenome-Assembled Genomes (MAGs).</title>
        <authorList>
            <person name="Tran P."/>
        </authorList>
    </citation>
    <scope>NUCLEOTIDE SEQUENCE</scope>
    <source>
        <strain evidence="2">K_DeepCast_65m_m2_066</strain>
    </source>
</reference>
<dbReference type="InterPro" id="IPR006342">
    <property type="entry name" value="FkbM_mtfrase"/>
</dbReference>
<dbReference type="Gene3D" id="1.25.40.10">
    <property type="entry name" value="Tetratricopeptide repeat domain"/>
    <property type="match status" value="1"/>
</dbReference>
<comment type="caution">
    <text evidence="2">The sequence shown here is derived from an EMBL/GenBank/DDBJ whole genome shotgun (WGS) entry which is preliminary data.</text>
</comment>
<dbReference type="GO" id="GO:0008168">
    <property type="term" value="F:methyltransferase activity"/>
    <property type="evidence" value="ECO:0007669"/>
    <property type="project" value="UniProtKB-KW"/>
</dbReference>